<reference evidence="1" key="2">
    <citation type="journal article" date="2024" name="Plant">
        <title>Genomic evolution and insights into agronomic trait innovations of Sesamum species.</title>
        <authorList>
            <person name="Miao H."/>
            <person name="Wang L."/>
            <person name="Qu L."/>
            <person name="Liu H."/>
            <person name="Sun Y."/>
            <person name="Le M."/>
            <person name="Wang Q."/>
            <person name="Wei S."/>
            <person name="Zheng Y."/>
            <person name="Lin W."/>
            <person name="Duan Y."/>
            <person name="Cao H."/>
            <person name="Xiong S."/>
            <person name="Wang X."/>
            <person name="Wei L."/>
            <person name="Li C."/>
            <person name="Ma Q."/>
            <person name="Ju M."/>
            <person name="Zhao R."/>
            <person name="Li G."/>
            <person name="Mu C."/>
            <person name="Tian Q."/>
            <person name="Mei H."/>
            <person name="Zhang T."/>
            <person name="Gao T."/>
            <person name="Zhang H."/>
        </authorList>
    </citation>
    <scope>NUCLEOTIDE SEQUENCE</scope>
    <source>
        <strain evidence="1">KEN1</strain>
    </source>
</reference>
<reference evidence="1" key="1">
    <citation type="submission" date="2020-06" db="EMBL/GenBank/DDBJ databases">
        <authorList>
            <person name="Li T."/>
            <person name="Hu X."/>
            <person name="Zhang T."/>
            <person name="Song X."/>
            <person name="Zhang H."/>
            <person name="Dai N."/>
            <person name="Sheng W."/>
            <person name="Hou X."/>
            <person name="Wei L."/>
        </authorList>
    </citation>
    <scope>NUCLEOTIDE SEQUENCE</scope>
    <source>
        <strain evidence="1">KEN1</strain>
        <tissue evidence="1">Leaf</tissue>
    </source>
</reference>
<dbReference type="AlphaFoldDB" id="A0AAW2STT5"/>
<evidence type="ECO:0000313" key="1">
    <source>
        <dbReference type="EMBL" id="KAL0394961.1"/>
    </source>
</evidence>
<dbReference type="EMBL" id="JACGWN010000016">
    <property type="protein sequence ID" value="KAL0394961.1"/>
    <property type="molecule type" value="Genomic_DNA"/>
</dbReference>
<protein>
    <submittedName>
        <fullName evidence="1">Uncharacterized protein</fullName>
    </submittedName>
</protein>
<name>A0AAW2STT5_9LAMI</name>
<gene>
    <name evidence="1" type="ORF">Slati_4462300</name>
</gene>
<organism evidence="1">
    <name type="scientific">Sesamum latifolium</name>
    <dbReference type="NCBI Taxonomy" id="2727402"/>
    <lineage>
        <taxon>Eukaryota</taxon>
        <taxon>Viridiplantae</taxon>
        <taxon>Streptophyta</taxon>
        <taxon>Embryophyta</taxon>
        <taxon>Tracheophyta</taxon>
        <taxon>Spermatophyta</taxon>
        <taxon>Magnoliopsida</taxon>
        <taxon>eudicotyledons</taxon>
        <taxon>Gunneridae</taxon>
        <taxon>Pentapetalae</taxon>
        <taxon>asterids</taxon>
        <taxon>lamiids</taxon>
        <taxon>Lamiales</taxon>
        <taxon>Pedaliaceae</taxon>
        <taxon>Sesamum</taxon>
    </lineage>
</organism>
<sequence>MPSCRECAILLKLYFSSRGGYQGCRLCQRRFEKCRSQVMKLNGLVDGFDQGPLDPTLDGNLDPYLEEDALDPTEQDEFASLINEVEHMV</sequence>
<comment type="caution">
    <text evidence="1">The sequence shown here is derived from an EMBL/GenBank/DDBJ whole genome shotgun (WGS) entry which is preliminary data.</text>
</comment>
<proteinExistence type="predicted"/>
<accession>A0AAW2STT5</accession>